<evidence type="ECO:0000313" key="3">
    <source>
        <dbReference type="EMBL" id="KAG5677731.1"/>
    </source>
</evidence>
<dbReference type="SMART" id="SM00174">
    <property type="entry name" value="RHO"/>
    <property type="match status" value="1"/>
</dbReference>
<dbReference type="InterPro" id="IPR005225">
    <property type="entry name" value="Small_GTP-bd"/>
</dbReference>
<dbReference type="GO" id="GO:0003924">
    <property type="term" value="F:GTPase activity"/>
    <property type="evidence" value="ECO:0007669"/>
    <property type="project" value="InterPro"/>
</dbReference>
<name>A0A9J6C7D8_POLVA</name>
<accession>A0A9J6C7D8</accession>
<dbReference type="Pfam" id="PF00071">
    <property type="entry name" value="Ras"/>
    <property type="match status" value="1"/>
</dbReference>
<dbReference type="PANTHER" id="PTHR47978">
    <property type="match status" value="1"/>
</dbReference>
<evidence type="ECO:0000256" key="1">
    <source>
        <dbReference type="ARBA" id="ARBA00006270"/>
    </source>
</evidence>
<dbReference type="PRINTS" id="PR00449">
    <property type="entry name" value="RASTRNSFRMNG"/>
</dbReference>
<evidence type="ECO:0000256" key="2">
    <source>
        <dbReference type="ARBA" id="ARBA00022741"/>
    </source>
</evidence>
<dbReference type="AlphaFoldDB" id="A0A9J6C7D8"/>
<keyword evidence="4" id="KW-1185">Reference proteome</keyword>
<gene>
    <name evidence="3" type="ORF">PVAND_007462</name>
</gene>
<comment type="similarity">
    <text evidence="1">Belongs to the small GTPase superfamily. Rab family.</text>
</comment>
<proteinExistence type="inferred from homology"/>
<evidence type="ECO:0000313" key="4">
    <source>
        <dbReference type="Proteomes" id="UP001107558"/>
    </source>
</evidence>
<sequence length="259" mass="29917">MSKYKNFDNESKKRLSIFGSLLTSKSDDQPNEIYKMPQSYTQSSPYSKINDFNAKTKIVCQKTDLSLFLDQCKVIFIGDCETGKTSLINRFTSSTFDHCYRATHDVDFQTKYFEILNIAYTIGIWDLSGEEKYKILNQPYYKNANVIVAVFDLTKPSTLINACRWMKEALSANEKNDPIRFLVGTKSDLLTRKALERIEAHAEFIAQEVDAEYFSTSSRDDIEVTNLFKRFVSLSFDNSVQRLIRPPDYNVIKNNIKSE</sequence>
<dbReference type="InterPro" id="IPR001806">
    <property type="entry name" value="Small_GTPase"/>
</dbReference>
<dbReference type="FunFam" id="3.40.50.300:FF:001447">
    <property type="entry name" value="Ras-related protein Rab-1B"/>
    <property type="match status" value="1"/>
</dbReference>
<dbReference type="Proteomes" id="UP001107558">
    <property type="component" value="Chromosome 2"/>
</dbReference>
<dbReference type="GO" id="GO:0005525">
    <property type="term" value="F:GTP binding"/>
    <property type="evidence" value="ECO:0007669"/>
    <property type="project" value="InterPro"/>
</dbReference>
<organism evidence="3 4">
    <name type="scientific">Polypedilum vanderplanki</name>
    <name type="common">Sleeping chironomid midge</name>
    <dbReference type="NCBI Taxonomy" id="319348"/>
    <lineage>
        <taxon>Eukaryota</taxon>
        <taxon>Metazoa</taxon>
        <taxon>Ecdysozoa</taxon>
        <taxon>Arthropoda</taxon>
        <taxon>Hexapoda</taxon>
        <taxon>Insecta</taxon>
        <taxon>Pterygota</taxon>
        <taxon>Neoptera</taxon>
        <taxon>Endopterygota</taxon>
        <taxon>Diptera</taxon>
        <taxon>Nematocera</taxon>
        <taxon>Chironomoidea</taxon>
        <taxon>Chironomidae</taxon>
        <taxon>Chironominae</taxon>
        <taxon>Polypedilum</taxon>
        <taxon>Polypedilum</taxon>
    </lineage>
</organism>
<dbReference type="PROSITE" id="PS51419">
    <property type="entry name" value="RAB"/>
    <property type="match status" value="1"/>
</dbReference>
<dbReference type="Gene3D" id="3.40.50.300">
    <property type="entry name" value="P-loop containing nucleotide triphosphate hydrolases"/>
    <property type="match status" value="1"/>
</dbReference>
<protein>
    <submittedName>
        <fullName evidence="3">Uncharacterized protein</fullName>
    </submittedName>
</protein>
<reference evidence="3" key="1">
    <citation type="submission" date="2021-03" db="EMBL/GenBank/DDBJ databases">
        <title>Chromosome level genome of the anhydrobiotic midge Polypedilum vanderplanki.</title>
        <authorList>
            <person name="Yoshida Y."/>
            <person name="Kikawada T."/>
            <person name="Gusev O."/>
        </authorList>
    </citation>
    <scope>NUCLEOTIDE SEQUENCE</scope>
    <source>
        <strain evidence="3">NIAS01</strain>
        <tissue evidence="3">Whole body or cell culture</tissue>
    </source>
</reference>
<dbReference type="OrthoDB" id="413584at2759"/>
<dbReference type="NCBIfam" id="TIGR00231">
    <property type="entry name" value="small_GTP"/>
    <property type="match status" value="1"/>
</dbReference>
<dbReference type="EMBL" id="JADBJN010000002">
    <property type="protein sequence ID" value="KAG5677731.1"/>
    <property type="molecule type" value="Genomic_DNA"/>
</dbReference>
<dbReference type="SMART" id="SM00175">
    <property type="entry name" value="RAB"/>
    <property type="match status" value="1"/>
</dbReference>
<dbReference type="SUPFAM" id="SSF52540">
    <property type="entry name" value="P-loop containing nucleoside triphosphate hydrolases"/>
    <property type="match status" value="1"/>
</dbReference>
<dbReference type="InterPro" id="IPR027417">
    <property type="entry name" value="P-loop_NTPase"/>
</dbReference>
<keyword evidence="2" id="KW-0547">Nucleotide-binding</keyword>
<dbReference type="SMART" id="SM00173">
    <property type="entry name" value="RAS"/>
    <property type="match status" value="1"/>
</dbReference>
<comment type="caution">
    <text evidence="3">The sequence shown here is derived from an EMBL/GenBank/DDBJ whole genome shotgun (WGS) entry which is preliminary data.</text>
</comment>